<dbReference type="PANTHER" id="PTHR12121:SF34">
    <property type="entry name" value="PROTEIN ANGEL"/>
    <property type="match status" value="1"/>
</dbReference>
<proteinExistence type="predicted"/>
<dbReference type="AlphaFoldDB" id="A0A7S3PIS1"/>
<name>A0A7S3PIS1_9STRA</name>
<reference evidence="2" key="1">
    <citation type="submission" date="2021-01" db="EMBL/GenBank/DDBJ databases">
        <authorList>
            <person name="Corre E."/>
            <person name="Pelletier E."/>
            <person name="Niang G."/>
            <person name="Scheremetjew M."/>
            <person name="Finn R."/>
            <person name="Kale V."/>
            <person name="Holt S."/>
            <person name="Cochrane G."/>
            <person name="Meng A."/>
            <person name="Brown T."/>
            <person name="Cohen L."/>
        </authorList>
    </citation>
    <scope>NUCLEOTIDE SEQUENCE</scope>
    <source>
        <strain evidence="2">GSBS06</strain>
    </source>
</reference>
<dbReference type="Gene3D" id="3.60.10.10">
    <property type="entry name" value="Endonuclease/exonuclease/phosphatase"/>
    <property type="match status" value="1"/>
</dbReference>
<dbReference type="SUPFAM" id="SSF56219">
    <property type="entry name" value="DNase I-like"/>
    <property type="match status" value="1"/>
</dbReference>
<accession>A0A7S3PIS1</accession>
<dbReference type="InterPro" id="IPR005135">
    <property type="entry name" value="Endo/exonuclease/phosphatase"/>
</dbReference>
<dbReference type="InterPro" id="IPR036691">
    <property type="entry name" value="Endo/exonu/phosph_ase_sf"/>
</dbReference>
<dbReference type="Pfam" id="PF03372">
    <property type="entry name" value="Exo_endo_phos"/>
    <property type="match status" value="1"/>
</dbReference>
<sequence length="559" mass="63405">MSNGMDLPAQVTVNTASHSSGSETLIVRVDQPVEGIDFNVHTLLRGTDGGLITPTSRKVECRWFRSKSRRGCSFENCPNSNRIATIQNLQNGLRYCSNQCFQSAFHNKNKKSSKSSSNSILVTIDEKDRKFISVEPFQEENGWEIISNEKTYVPSKEDVGYILRVECRAVTPDGRISAVANSKETPIVVGLPKPAPPRSLFTNPDSAKLRHQMGMKFDSSKVRILSYNVLADIYATKQLYPYCPMWALSWRVRRKILLREILAYDADIICLQEVQQDHYTEFFYKELEGLGYQGLYKAKTRVAGKIDGCYTLYKKERFRLVESNTIEFNSVARAIARTNAFEQRNDALRRLLKDNVAQIIVLERLDGDMSHTQGGNTLCLANTHIFWDPEYSDVKLWQTHLLLQELERVVRNRKNIPLIFCGDFNSMPSEAVVELLKSEKVSETTKPNDPCNILPPVQSITHSLGLISAYEHVTGNEPRFTNYTGHYVGTLDYIWVSRDSVLPVSTLLIPNEKTLRGTDDTPLPNTRFPSDHLALCVEVEISPTNAQAQTLSMNQYQMQ</sequence>
<organism evidence="2">
    <name type="scientific">Aplanochytrium stocchinoi</name>
    <dbReference type="NCBI Taxonomy" id="215587"/>
    <lineage>
        <taxon>Eukaryota</taxon>
        <taxon>Sar</taxon>
        <taxon>Stramenopiles</taxon>
        <taxon>Bigyra</taxon>
        <taxon>Labyrinthulomycetes</taxon>
        <taxon>Thraustochytrida</taxon>
        <taxon>Thraustochytriidae</taxon>
        <taxon>Aplanochytrium</taxon>
    </lineage>
</organism>
<protein>
    <recommendedName>
        <fullName evidence="1">Endonuclease/exonuclease/phosphatase domain-containing protein</fullName>
    </recommendedName>
</protein>
<evidence type="ECO:0000313" key="2">
    <source>
        <dbReference type="EMBL" id="CAE0440685.1"/>
    </source>
</evidence>
<dbReference type="GO" id="GO:0000175">
    <property type="term" value="F:3'-5'-RNA exonuclease activity"/>
    <property type="evidence" value="ECO:0007669"/>
    <property type="project" value="TreeGrafter"/>
</dbReference>
<gene>
    <name evidence="2" type="ORF">ASTO00021_LOCUS10820</name>
</gene>
<dbReference type="PANTHER" id="PTHR12121">
    <property type="entry name" value="CARBON CATABOLITE REPRESSOR PROTEIN 4"/>
    <property type="match status" value="1"/>
</dbReference>
<dbReference type="EMBL" id="HBIN01014309">
    <property type="protein sequence ID" value="CAE0440685.1"/>
    <property type="molecule type" value="Transcribed_RNA"/>
</dbReference>
<dbReference type="InterPro" id="IPR050410">
    <property type="entry name" value="CCR4/nocturin_mRNA_transcr"/>
</dbReference>
<feature type="domain" description="Endonuclease/exonuclease/phosphatase" evidence="1">
    <location>
        <begin position="225"/>
        <end position="532"/>
    </location>
</feature>
<evidence type="ECO:0000259" key="1">
    <source>
        <dbReference type="Pfam" id="PF03372"/>
    </source>
</evidence>